<comment type="similarity">
    <text evidence="3">Belongs to the WHI5/NRM1 family.</text>
</comment>
<protein>
    <submittedName>
        <fullName evidence="10">Uncharacterized protein</fullName>
    </submittedName>
</protein>
<feature type="compositionally biased region" description="Polar residues" evidence="9">
    <location>
        <begin position="152"/>
        <end position="175"/>
    </location>
</feature>
<evidence type="ECO:0000256" key="6">
    <source>
        <dbReference type="ARBA" id="ARBA00023015"/>
    </source>
</evidence>
<evidence type="ECO:0000313" key="10">
    <source>
        <dbReference type="EMBL" id="EPE36158.1"/>
    </source>
</evidence>
<feature type="region of interest" description="Disordered" evidence="9">
    <location>
        <begin position="254"/>
        <end position="324"/>
    </location>
</feature>
<accession>S3ECZ3</accession>
<organism evidence="10 11">
    <name type="scientific">Glarea lozoyensis (strain ATCC 20868 / MF5171)</name>
    <dbReference type="NCBI Taxonomy" id="1116229"/>
    <lineage>
        <taxon>Eukaryota</taxon>
        <taxon>Fungi</taxon>
        <taxon>Dikarya</taxon>
        <taxon>Ascomycota</taxon>
        <taxon>Pezizomycotina</taxon>
        <taxon>Leotiomycetes</taxon>
        <taxon>Helotiales</taxon>
        <taxon>Helotiaceae</taxon>
        <taxon>Glarea</taxon>
    </lineage>
</organism>
<dbReference type="InterPro" id="IPR013734">
    <property type="entry name" value="TF_Nrm1/Whi5"/>
</dbReference>
<keyword evidence="5" id="KW-0678">Repressor</keyword>
<gene>
    <name evidence="10" type="ORF">GLAREA_05496</name>
</gene>
<dbReference type="GO" id="GO:0005634">
    <property type="term" value="C:nucleus"/>
    <property type="evidence" value="ECO:0007669"/>
    <property type="project" value="UniProtKB-SubCell"/>
</dbReference>
<feature type="compositionally biased region" description="Polar residues" evidence="9">
    <location>
        <begin position="20"/>
        <end position="43"/>
    </location>
</feature>
<dbReference type="GO" id="GO:0005737">
    <property type="term" value="C:cytoplasm"/>
    <property type="evidence" value="ECO:0007669"/>
    <property type="project" value="UniProtKB-SubCell"/>
</dbReference>
<evidence type="ECO:0000256" key="3">
    <source>
        <dbReference type="ARBA" id="ARBA00006922"/>
    </source>
</evidence>
<keyword evidence="6" id="KW-0805">Transcription regulation</keyword>
<keyword evidence="4" id="KW-0963">Cytoplasm</keyword>
<feature type="region of interest" description="Disordered" evidence="9">
    <location>
        <begin position="1"/>
        <end position="103"/>
    </location>
</feature>
<name>S3ECZ3_GLAL2</name>
<dbReference type="RefSeq" id="XP_008076976.1">
    <property type="nucleotide sequence ID" value="XM_008078785.1"/>
</dbReference>
<sequence length="346" mass="38087">MSSSITTPLRRALGPLDVNSAITPTTSLNMAKSTYTSLSTKPARQTEEVSTLKGVSPLETQSTIPTQTPWGGKRAHDLLESTRDMSQEAKKHKGSHGGALRYENDDQLERLDTYQQYDGRLSRDVFDGNIRDDQDVISRSPSAAASPISLYGSSQGEFDNTQQTNFTEPDHSPTTGAAVLTVPNNSSRRTPTKEEAREKIQKMRLRLQLAAYKVQTNQIDVPMSRLEVRSTPSSPHANRPMQVPQPITSITTAPRQLQTSRPISEAQPSVPSSSPPEYETDPQTIHSPRKENTIPREGYNTPVLPRQRQSMLNPPNLGSPSAEFDLTSSAVKGNAARDLLMLREVS</sequence>
<dbReference type="KEGG" id="glz:GLAREA_05496"/>
<dbReference type="OrthoDB" id="5345625at2759"/>
<evidence type="ECO:0000313" key="11">
    <source>
        <dbReference type="Proteomes" id="UP000016922"/>
    </source>
</evidence>
<evidence type="ECO:0000256" key="7">
    <source>
        <dbReference type="ARBA" id="ARBA00023163"/>
    </source>
</evidence>
<keyword evidence="7" id="KW-0804">Transcription</keyword>
<feature type="region of interest" description="Disordered" evidence="9">
    <location>
        <begin position="228"/>
        <end position="247"/>
    </location>
</feature>
<feature type="compositionally biased region" description="Basic and acidic residues" evidence="9">
    <location>
        <begin position="74"/>
        <end position="89"/>
    </location>
</feature>
<reference evidence="10 11" key="1">
    <citation type="journal article" date="2013" name="BMC Genomics">
        <title>Genomics-driven discovery of the pneumocandin biosynthetic gene cluster in the fungus Glarea lozoyensis.</title>
        <authorList>
            <person name="Chen L."/>
            <person name="Yue Q."/>
            <person name="Zhang X."/>
            <person name="Xiang M."/>
            <person name="Wang C."/>
            <person name="Li S."/>
            <person name="Che Y."/>
            <person name="Ortiz-Lopez F.J."/>
            <person name="Bills G.F."/>
            <person name="Liu X."/>
            <person name="An Z."/>
        </authorList>
    </citation>
    <scope>NUCLEOTIDE SEQUENCE [LARGE SCALE GENOMIC DNA]</scope>
    <source>
        <strain evidence="11">ATCC 20868 / MF5171</strain>
    </source>
</reference>
<evidence type="ECO:0000256" key="8">
    <source>
        <dbReference type="ARBA" id="ARBA00023242"/>
    </source>
</evidence>
<comment type="subcellular location">
    <subcellularLocation>
        <location evidence="2">Cytoplasm</location>
    </subcellularLocation>
    <subcellularLocation>
        <location evidence="1">Nucleus</location>
    </subcellularLocation>
</comment>
<dbReference type="Proteomes" id="UP000016922">
    <property type="component" value="Unassembled WGS sequence"/>
</dbReference>
<dbReference type="HOGENOM" id="CLU_860876_0_0_1"/>
<dbReference type="GeneID" id="19464550"/>
<evidence type="ECO:0000256" key="9">
    <source>
        <dbReference type="SAM" id="MobiDB-lite"/>
    </source>
</evidence>
<proteinExistence type="inferred from homology"/>
<evidence type="ECO:0000256" key="1">
    <source>
        <dbReference type="ARBA" id="ARBA00004123"/>
    </source>
</evidence>
<keyword evidence="8" id="KW-0539">Nucleus</keyword>
<evidence type="ECO:0000256" key="4">
    <source>
        <dbReference type="ARBA" id="ARBA00022490"/>
    </source>
</evidence>
<dbReference type="EMBL" id="KE145353">
    <property type="protein sequence ID" value="EPE36158.1"/>
    <property type="molecule type" value="Genomic_DNA"/>
</dbReference>
<feature type="compositionally biased region" description="Polar residues" evidence="9">
    <location>
        <begin position="307"/>
        <end position="319"/>
    </location>
</feature>
<dbReference type="AlphaFoldDB" id="S3ECZ3"/>
<evidence type="ECO:0000256" key="5">
    <source>
        <dbReference type="ARBA" id="ARBA00022491"/>
    </source>
</evidence>
<feature type="region of interest" description="Disordered" evidence="9">
    <location>
        <begin position="152"/>
        <end position="193"/>
    </location>
</feature>
<dbReference type="Pfam" id="PF08528">
    <property type="entry name" value="Whi5"/>
    <property type="match status" value="1"/>
</dbReference>
<evidence type="ECO:0000256" key="2">
    <source>
        <dbReference type="ARBA" id="ARBA00004496"/>
    </source>
</evidence>
<feature type="compositionally biased region" description="Polar residues" evidence="9">
    <location>
        <begin position="58"/>
        <end position="69"/>
    </location>
</feature>
<keyword evidence="11" id="KW-1185">Reference proteome</keyword>